<keyword evidence="5" id="KW-1185">Reference proteome</keyword>
<evidence type="ECO:0000313" key="5">
    <source>
        <dbReference type="Proteomes" id="UP000007305"/>
    </source>
</evidence>
<dbReference type="IntAct" id="B6U638">
    <property type="interactions" value="1"/>
</dbReference>
<protein>
    <submittedName>
        <fullName evidence="2 4">Uncharacterized protein</fullName>
    </submittedName>
</protein>
<organism evidence="2">
    <name type="scientific">Zea mays</name>
    <name type="common">Maize</name>
    <dbReference type="NCBI Taxonomy" id="4577"/>
    <lineage>
        <taxon>Eukaryota</taxon>
        <taxon>Viridiplantae</taxon>
        <taxon>Streptophyta</taxon>
        <taxon>Embryophyta</taxon>
        <taxon>Tracheophyta</taxon>
        <taxon>Spermatophyta</taxon>
        <taxon>Magnoliopsida</taxon>
        <taxon>Liliopsida</taxon>
        <taxon>Poales</taxon>
        <taxon>Poaceae</taxon>
        <taxon>PACMAD clade</taxon>
        <taxon>Panicoideae</taxon>
        <taxon>Andropogonodae</taxon>
        <taxon>Andropogoneae</taxon>
        <taxon>Tripsacinae</taxon>
        <taxon>Zea</taxon>
    </lineage>
</organism>
<proteinExistence type="evidence at transcript level"/>
<dbReference type="AlphaFoldDB" id="B6U638"/>
<evidence type="ECO:0000313" key="4">
    <source>
        <dbReference type="EnsemblPlants" id="Zm00001eb312470_P001"/>
    </source>
</evidence>
<sequence length="94" mass="10440">MKRAPAVCLLATLLAFYFLVPSIAVALSRVQKMAMQEDGQIPSVQSSTLQPKMKNEKFVPEDDESVITARMAFETQDYAPPGPNNHHKPPAGWR</sequence>
<reference evidence="4" key="3">
    <citation type="submission" date="2019-07" db="EMBL/GenBank/DDBJ databases">
        <authorList>
            <person name="Seetharam A."/>
            <person name="Woodhouse M."/>
            <person name="Cannon E."/>
        </authorList>
    </citation>
    <scope>NUCLEOTIDE SEQUENCE [LARGE SCALE GENOMIC DNA]</scope>
    <source>
        <strain evidence="4">cv. B73</strain>
    </source>
</reference>
<feature type="region of interest" description="Disordered" evidence="1">
    <location>
        <begin position="75"/>
        <end position="94"/>
    </location>
</feature>
<dbReference type="STRING" id="4577.B6U638"/>
<evidence type="ECO:0000256" key="1">
    <source>
        <dbReference type="SAM" id="MobiDB-lite"/>
    </source>
</evidence>
<dbReference type="KEGG" id="zma:100278276"/>
<reference evidence="2" key="1">
    <citation type="journal article" date="2009" name="Plant Mol. Biol.">
        <title>Insights into corn genes derived from large-scale cDNA sequencing.</title>
        <authorList>
            <person name="Alexandrov N.N."/>
            <person name="Brover V.V."/>
            <person name="Freidin S."/>
            <person name="Troukhan M.E."/>
            <person name="Tatarinova T.V."/>
            <person name="Zhang H."/>
            <person name="Swaller T.J."/>
            <person name="Lu Y.P."/>
            <person name="Bouck J."/>
            <person name="Flavell R.B."/>
            <person name="Feldmann K.A."/>
        </authorList>
    </citation>
    <scope>NUCLEOTIDE SEQUENCE</scope>
</reference>
<dbReference type="Proteomes" id="UP000007305">
    <property type="component" value="Chromosome 7"/>
</dbReference>
<evidence type="ECO:0000313" key="3">
    <source>
        <dbReference type="EMBL" id="ONM54945.1"/>
    </source>
</evidence>
<dbReference type="PANTHER" id="PTHR33474">
    <property type="entry name" value="TRANSMEMBRANE PROTEIN"/>
    <property type="match status" value="1"/>
</dbReference>
<feature type="region of interest" description="Disordered" evidence="1">
    <location>
        <begin position="40"/>
        <end position="61"/>
    </location>
</feature>
<dbReference type="EnsemblPlants" id="Zm00001eb312470_T001">
    <property type="protein sequence ID" value="Zm00001eb312470_P001"/>
    <property type="gene ID" value="Zm00001eb312470"/>
</dbReference>
<dbReference type="PANTHER" id="PTHR33474:SF1">
    <property type="entry name" value="OS09G0412700 PROTEIN"/>
    <property type="match status" value="1"/>
</dbReference>
<dbReference type="OMA" id="TINARMA"/>
<dbReference type="eggNOG" id="ENOG502R3KJ">
    <property type="taxonomic scope" value="Eukaryota"/>
</dbReference>
<dbReference type="HOGENOM" id="CLU_150288_4_0_1"/>
<accession>B6U638</accession>
<name>B6U638_MAIZE</name>
<dbReference type="RefSeq" id="NP_001145076.1">
    <property type="nucleotide sequence ID" value="NM_001151604.1"/>
</dbReference>
<dbReference type="OrthoDB" id="747636at2759"/>
<dbReference type="FunCoup" id="B6U638">
    <property type="interactions" value="86"/>
</dbReference>
<dbReference type="Gramene" id="Zm00001eb312470_T001">
    <property type="protein sequence ID" value="Zm00001eb312470_P001"/>
    <property type="gene ID" value="Zm00001eb312470"/>
</dbReference>
<feature type="compositionally biased region" description="Basic residues" evidence="1">
    <location>
        <begin position="85"/>
        <end position="94"/>
    </location>
</feature>
<dbReference type="PaxDb" id="4577-GRMZM2G049990_P01"/>
<gene>
    <name evidence="4" type="primary">LOC100278276</name>
    <name evidence="3" type="ORF">ZEAMMB73_Zm00001d020443</name>
</gene>
<dbReference type="EMBL" id="CM007650">
    <property type="protein sequence ID" value="ONM54945.1"/>
    <property type="molecule type" value="Genomic_DNA"/>
</dbReference>
<reference evidence="4" key="4">
    <citation type="submission" date="2021-05" db="UniProtKB">
        <authorList>
            <consortium name="EnsemblPlants"/>
        </authorList>
    </citation>
    <scope>IDENTIFICATION</scope>
    <source>
        <strain evidence="4">cv. B73</strain>
    </source>
</reference>
<evidence type="ECO:0000313" key="2">
    <source>
        <dbReference type="EMBL" id="ACG44821.1"/>
    </source>
</evidence>
<dbReference type="EMBL" id="EU972703">
    <property type="protein sequence ID" value="ACG44821.1"/>
    <property type="molecule type" value="mRNA"/>
</dbReference>
<dbReference type="ExpressionAtlas" id="B6U638">
    <property type="expression patterns" value="baseline and differential"/>
</dbReference>
<reference evidence="3 5" key="2">
    <citation type="submission" date="2015-12" db="EMBL/GenBank/DDBJ databases">
        <title>Update maize B73 reference genome by single molecule sequencing technologies.</title>
        <authorList>
            <consortium name="Maize Genome Sequencing Project"/>
            <person name="Ware D."/>
        </authorList>
    </citation>
    <scope>NUCLEOTIDE SEQUENCE [LARGE SCALE GENOMIC DNA]</scope>
    <source>
        <strain evidence="5">cv. B73</strain>
        <tissue evidence="3">Seedling</tissue>
    </source>
</reference>
<dbReference type="GeneID" id="100278276"/>